<reference evidence="1" key="2">
    <citation type="journal article" date="2015" name="Data Brief">
        <title>Shoot transcriptome of the giant reed, Arundo donax.</title>
        <authorList>
            <person name="Barrero R.A."/>
            <person name="Guerrero F.D."/>
            <person name="Moolhuijzen P."/>
            <person name="Goolsby J.A."/>
            <person name="Tidwell J."/>
            <person name="Bellgard S.E."/>
            <person name="Bellgard M.I."/>
        </authorList>
    </citation>
    <scope>NUCLEOTIDE SEQUENCE</scope>
    <source>
        <tissue evidence="1">Shoot tissue taken approximately 20 cm above the soil surface</tissue>
    </source>
</reference>
<proteinExistence type="predicted"/>
<accession>A0A0A9HF42</accession>
<reference evidence="1" key="1">
    <citation type="submission" date="2014-09" db="EMBL/GenBank/DDBJ databases">
        <authorList>
            <person name="Magalhaes I.L.F."/>
            <person name="Oliveira U."/>
            <person name="Santos F.R."/>
            <person name="Vidigal T.H.D.A."/>
            <person name="Brescovit A.D."/>
            <person name="Santos A.J."/>
        </authorList>
    </citation>
    <scope>NUCLEOTIDE SEQUENCE</scope>
    <source>
        <tissue evidence="1">Shoot tissue taken approximately 20 cm above the soil surface</tissue>
    </source>
</reference>
<dbReference type="AlphaFoldDB" id="A0A0A9HF42"/>
<evidence type="ECO:0000313" key="1">
    <source>
        <dbReference type="EMBL" id="JAE35790.1"/>
    </source>
</evidence>
<dbReference type="EMBL" id="GBRH01162106">
    <property type="protein sequence ID" value="JAE35790.1"/>
    <property type="molecule type" value="Transcribed_RNA"/>
</dbReference>
<organism evidence="1">
    <name type="scientific">Arundo donax</name>
    <name type="common">Giant reed</name>
    <name type="synonym">Donax arundinaceus</name>
    <dbReference type="NCBI Taxonomy" id="35708"/>
    <lineage>
        <taxon>Eukaryota</taxon>
        <taxon>Viridiplantae</taxon>
        <taxon>Streptophyta</taxon>
        <taxon>Embryophyta</taxon>
        <taxon>Tracheophyta</taxon>
        <taxon>Spermatophyta</taxon>
        <taxon>Magnoliopsida</taxon>
        <taxon>Liliopsida</taxon>
        <taxon>Poales</taxon>
        <taxon>Poaceae</taxon>
        <taxon>PACMAD clade</taxon>
        <taxon>Arundinoideae</taxon>
        <taxon>Arundineae</taxon>
        <taxon>Arundo</taxon>
    </lineage>
</organism>
<name>A0A0A9HF42_ARUDO</name>
<sequence length="52" mass="6258">MKAHVDVGETCINRNVRASCLARQLYQIWAWPLEKYPIKSMYDRSRRIWNCS</sequence>
<protein>
    <submittedName>
        <fullName evidence="1">Uncharacterized protein</fullName>
    </submittedName>
</protein>